<dbReference type="EC" id="5.3.4.1" evidence="4"/>
<reference evidence="10 11" key="1">
    <citation type="submission" date="2024-04" db="EMBL/GenBank/DDBJ databases">
        <title>Tritrichomonas musculus Genome.</title>
        <authorList>
            <person name="Alves-Ferreira E."/>
            <person name="Grigg M."/>
            <person name="Lorenzi H."/>
            <person name="Galac M."/>
        </authorList>
    </citation>
    <scope>NUCLEOTIDE SEQUENCE [LARGE SCALE GENOMIC DNA]</scope>
    <source>
        <strain evidence="10 11">EAF2021</strain>
    </source>
</reference>
<feature type="chain" id="PRO_5046424429" description="protein disulfide-isomerase" evidence="8">
    <location>
        <begin position="16"/>
        <end position="489"/>
    </location>
</feature>
<evidence type="ECO:0000256" key="8">
    <source>
        <dbReference type="SAM" id="SignalP"/>
    </source>
</evidence>
<organism evidence="10 11">
    <name type="scientific">Tritrichomonas musculus</name>
    <dbReference type="NCBI Taxonomy" id="1915356"/>
    <lineage>
        <taxon>Eukaryota</taxon>
        <taxon>Metamonada</taxon>
        <taxon>Parabasalia</taxon>
        <taxon>Tritrichomonadida</taxon>
        <taxon>Tritrichomonadidae</taxon>
        <taxon>Tritrichomonas</taxon>
    </lineage>
</organism>
<dbReference type="EMBL" id="JAPFFF010000004">
    <property type="protein sequence ID" value="KAK8891260.1"/>
    <property type="molecule type" value="Genomic_DNA"/>
</dbReference>
<evidence type="ECO:0000256" key="5">
    <source>
        <dbReference type="ARBA" id="ARBA00022824"/>
    </source>
</evidence>
<comment type="catalytic activity">
    <reaction evidence="1">
        <text>Catalyzes the rearrangement of -S-S- bonds in proteins.</text>
        <dbReference type="EC" id="5.3.4.1"/>
    </reaction>
</comment>
<comment type="caution">
    <text evidence="10">The sequence shown here is derived from an EMBL/GenBank/DDBJ whole genome shotgun (WGS) entry which is preliminary data.</text>
</comment>
<evidence type="ECO:0000256" key="3">
    <source>
        <dbReference type="ARBA" id="ARBA00006347"/>
    </source>
</evidence>
<dbReference type="Pfam" id="PF00085">
    <property type="entry name" value="Thioredoxin"/>
    <property type="match status" value="1"/>
</dbReference>
<name>A0ABR2KMQ8_9EUKA</name>
<evidence type="ECO:0000256" key="2">
    <source>
        <dbReference type="ARBA" id="ARBA00004319"/>
    </source>
</evidence>
<dbReference type="CDD" id="cd02981">
    <property type="entry name" value="PDI_b_family"/>
    <property type="match status" value="1"/>
</dbReference>
<sequence>MLFWIILLFPFATSAKKTNRKIKKKPTLNDNILYVTEQNMSIAFEDLPAVFLLVQIGTDKDGRFRTRADFLAAASNLGSRCYFALMDGDRNQKFVRSTNQKDSKAYFFYRYGRLVGRYSGEPSTEEITKFAMSRTGIAFTTFDEYTIAQDFIESNDGCVVLYLEKTGGPLFEKYGKWAEALRDNNTFGLCPDIDIADQLDIDTFPSLVLYRQTDHSKAVYPDDLNEATLHDITEWISYHKKPSFEPFQIDKQYKYYDGKPILLFFTPVEETASRDAIKVITNIASTYGNEFKVLSINAVTGNRFMTGLGFGRYADPAVCILIYNHNGKLTRYLHGEEDPFTEDDISKFVEDYKNKKIKPFIRSSNLPEVNNGSVVEINALTFNDTVLNTDKNTLILYFEDWDRLYQDFLPEYTELADKFVKNEISNLDFLKFNVASNDLIFGPDPPKTPALYLFKKGDKRRPILFAKKLNKKEIEAFINEKLNIQVDDL</sequence>
<keyword evidence="7" id="KW-0676">Redox-active center</keyword>
<feature type="signal peptide" evidence="8">
    <location>
        <begin position="1"/>
        <end position="15"/>
    </location>
</feature>
<protein>
    <recommendedName>
        <fullName evidence="4">protein disulfide-isomerase</fullName>
        <ecNumber evidence="4">5.3.4.1</ecNumber>
    </recommendedName>
</protein>
<accession>A0ABR2KMQ8</accession>
<evidence type="ECO:0000313" key="10">
    <source>
        <dbReference type="EMBL" id="KAK8891260.1"/>
    </source>
</evidence>
<comment type="subcellular location">
    <subcellularLocation>
        <location evidence="2">Endoplasmic reticulum lumen</location>
    </subcellularLocation>
</comment>
<dbReference type="InterPro" id="IPR013766">
    <property type="entry name" value="Thioredoxin_domain"/>
</dbReference>
<dbReference type="PANTHER" id="PTHR18929">
    <property type="entry name" value="PROTEIN DISULFIDE ISOMERASE"/>
    <property type="match status" value="1"/>
</dbReference>
<dbReference type="Proteomes" id="UP001470230">
    <property type="component" value="Unassembled WGS sequence"/>
</dbReference>
<feature type="domain" description="Thioredoxin" evidence="9">
    <location>
        <begin position="374"/>
        <end position="479"/>
    </location>
</feature>
<dbReference type="PANTHER" id="PTHR18929:SF132">
    <property type="entry name" value="PROTEIN DISULFIDE-ISOMERASE A3"/>
    <property type="match status" value="1"/>
</dbReference>
<proteinExistence type="inferred from homology"/>
<dbReference type="SUPFAM" id="SSF52833">
    <property type="entry name" value="Thioredoxin-like"/>
    <property type="match status" value="4"/>
</dbReference>
<keyword evidence="5" id="KW-0256">Endoplasmic reticulum</keyword>
<evidence type="ECO:0000313" key="11">
    <source>
        <dbReference type="Proteomes" id="UP001470230"/>
    </source>
</evidence>
<comment type="similarity">
    <text evidence="3">Belongs to the protein disulfide isomerase family.</text>
</comment>
<evidence type="ECO:0000256" key="6">
    <source>
        <dbReference type="ARBA" id="ARBA00023235"/>
    </source>
</evidence>
<dbReference type="Pfam" id="PF13848">
    <property type="entry name" value="Thioredoxin_6"/>
    <property type="match status" value="1"/>
</dbReference>
<keyword evidence="6" id="KW-0413">Isomerase</keyword>
<evidence type="ECO:0000256" key="7">
    <source>
        <dbReference type="ARBA" id="ARBA00023284"/>
    </source>
</evidence>
<evidence type="ECO:0000256" key="1">
    <source>
        <dbReference type="ARBA" id="ARBA00001182"/>
    </source>
</evidence>
<dbReference type="Gene3D" id="3.40.30.10">
    <property type="entry name" value="Glutaredoxin"/>
    <property type="match status" value="3"/>
</dbReference>
<keyword evidence="8" id="KW-0732">Signal</keyword>
<evidence type="ECO:0000256" key="4">
    <source>
        <dbReference type="ARBA" id="ARBA00012723"/>
    </source>
</evidence>
<dbReference type="InterPro" id="IPR036249">
    <property type="entry name" value="Thioredoxin-like_sf"/>
</dbReference>
<gene>
    <name evidence="10" type="ORF">M9Y10_028467</name>
</gene>
<keyword evidence="11" id="KW-1185">Reference proteome</keyword>
<evidence type="ECO:0000259" key="9">
    <source>
        <dbReference type="Pfam" id="PF00085"/>
    </source>
</evidence>